<evidence type="ECO:0000256" key="2">
    <source>
        <dbReference type="ARBA" id="ARBA00022859"/>
    </source>
</evidence>
<sequence>YPGEGLQLFFRVSKANEKGSNRGFQATYNKEATSFHLEKDCVQESHSAVYYCAL</sequence>
<dbReference type="InterPro" id="IPR013783">
    <property type="entry name" value="Ig-like_fold"/>
</dbReference>
<keyword evidence="4" id="KW-0393">Immunoglobulin domain</keyword>
<dbReference type="PANTHER" id="PTHR19367">
    <property type="entry name" value="T-CELL RECEPTOR ALPHA CHAIN V REGION"/>
    <property type="match status" value="1"/>
</dbReference>
<accession>A0A5E4DAN8</accession>
<evidence type="ECO:0000256" key="3">
    <source>
        <dbReference type="ARBA" id="ARBA00023130"/>
    </source>
</evidence>
<dbReference type="AlphaFoldDB" id="A0A5E4DAN8"/>
<protein>
    <recommendedName>
        <fullName evidence="7">Immunoglobulin V-set domain-containing protein</fullName>
    </recommendedName>
</protein>
<keyword evidence="1" id="KW-0732">Signal</keyword>
<proteinExistence type="predicted"/>
<dbReference type="GO" id="GO:0002250">
    <property type="term" value="P:adaptive immune response"/>
    <property type="evidence" value="ECO:0007669"/>
    <property type="project" value="UniProtKB-KW"/>
</dbReference>
<dbReference type="PANTHER" id="PTHR19367:SF36">
    <property type="entry name" value="T CELL RECEPTOR ALPHA VARIABLE 9-1"/>
    <property type="match status" value="1"/>
</dbReference>
<evidence type="ECO:0008006" key="7">
    <source>
        <dbReference type="Google" id="ProtNLM"/>
    </source>
</evidence>
<keyword evidence="6" id="KW-1185">Reference proteome</keyword>
<dbReference type="Gene3D" id="2.60.40.10">
    <property type="entry name" value="Immunoglobulins"/>
    <property type="match status" value="1"/>
</dbReference>
<keyword evidence="2" id="KW-0391">Immunity</keyword>
<dbReference type="Proteomes" id="UP000335636">
    <property type="component" value="Unassembled WGS sequence"/>
</dbReference>
<feature type="non-terminal residue" evidence="5">
    <location>
        <position position="1"/>
    </location>
</feature>
<comment type="caution">
    <text evidence="5">The sequence shown here is derived from an EMBL/GenBank/DDBJ whole genome shotgun (WGS) entry which is preliminary data.</text>
</comment>
<dbReference type="SUPFAM" id="SSF48726">
    <property type="entry name" value="Immunoglobulin"/>
    <property type="match status" value="1"/>
</dbReference>
<name>A0A5E4DAN8_MARMO</name>
<feature type="non-terminal residue" evidence="5">
    <location>
        <position position="54"/>
    </location>
</feature>
<keyword evidence="3" id="KW-1064">Adaptive immunity</keyword>
<dbReference type="InterPro" id="IPR036179">
    <property type="entry name" value="Ig-like_dom_sf"/>
</dbReference>
<evidence type="ECO:0000256" key="1">
    <source>
        <dbReference type="ARBA" id="ARBA00022729"/>
    </source>
</evidence>
<evidence type="ECO:0000256" key="4">
    <source>
        <dbReference type="ARBA" id="ARBA00023319"/>
    </source>
</evidence>
<evidence type="ECO:0000313" key="5">
    <source>
        <dbReference type="EMBL" id="VTJ90820.1"/>
    </source>
</evidence>
<reference evidence="5" key="1">
    <citation type="submission" date="2019-04" db="EMBL/GenBank/DDBJ databases">
        <authorList>
            <person name="Alioto T."/>
            <person name="Alioto T."/>
        </authorList>
    </citation>
    <scope>NUCLEOTIDE SEQUENCE [LARGE SCALE GENOMIC DNA]</scope>
</reference>
<dbReference type="EMBL" id="CABDUW010005131">
    <property type="protein sequence ID" value="VTJ90820.1"/>
    <property type="molecule type" value="Genomic_DNA"/>
</dbReference>
<organism evidence="5 6">
    <name type="scientific">Marmota monax</name>
    <name type="common">Woodchuck</name>
    <dbReference type="NCBI Taxonomy" id="9995"/>
    <lineage>
        <taxon>Eukaryota</taxon>
        <taxon>Metazoa</taxon>
        <taxon>Chordata</taxon>
        <taxon>Craniata</taxon>
        <taxon>Vertebrata</taxon>
        <taxon>Euteleostomi</taxon>
        <taxon>Mammalia</taxon>
        <taxon>Eutheria</taxon>
        <taxon>Euarchontoglires</taxon>
        <taxon>Glires</taxon>
        <taxon>Rodentia</taxon>
        <taxon>Sciuromorpha</taxon>
        <taxon>Sciuridae</taxon>
        <taxon>Xerinae</taxon>
        <taxon>Marmotini</taxon>
        <taxon>Marmota</taxon>
    </lineage>
</organism>
<dbReference type="InterPro" id="IPR051287">
    <property type="entry name" value="TCR_variable_region"/>
</dbReference>
<gene>
    <name evidence="5" type="ORF">MONAX_5E015956</name>
</gene>
<evidence type="ECO:0000313" key="6">
    <source>
        <dbReference type="Proteomes" id="UP000335636"/>
    </source>
</evidence>